<dbReference type="EMBL" id="JAAVUM010000013">
    <property type="protein sequence ID" value="NKE07140.1"/>
    <property type="molecule type" value="Genomic_DNA"/>
</dbReference>
<proteinExistence type="predicted"/>
<feature type="compositionally biased region" description="Polar residues" evidence="1">
    <location>
        <begin position="51"/>
        <end position="63"/>
    </location>
</feature>
<feature type="region of interest" description="Disordered" evidence="1">
    <location>
        <begin position="1"/>
        <end position="26"/>
    </location>
</feature>
<sequence length="63" mass="7059">MDKDKYVNIDSHAKPASPVSEKEQLETAEANMKLQEAFYDENESDGIDPANLNNQTAILTEMD</sequence>
<evidence type="ECO:0000256" key="1">
    <source>
        <dbReference type="SAM" id="MobiDB-lite"/>
    </source>
</evidence>
<evidence type="ECO:0000313" key="3">
    <source>
        <dbReference type="Proteomes" id="UP000587942"/>
    </source>
</evidence>
<name>A0A846TJK3_9BACI</name>
<protein>
    <recommendedName>
        <fullName evidence="4">DUF4025 domain-containing protein</fullName>
    </recommendedName>
</protein>
<dbReference type="Proteomes" id="UP000587942">
    <property type="component" value="Unassembled WGS sequence"/>
</dbReference>
<gene>
    <name evidence="2" type="ORF">GWK17_16970</name>
</gene>
<feature type="region of interest" description="Disordered" evidence="1">
    <location>
        <begin position="42"/>
        <end position="63"/>
    </location>
</feature>
<reference evidence="2 3" key="1">
    <citation type="submission" date="2020-03" db="EMBL/GenBank/DDBJ databases">
        <authorList>
            <person name="Sun Q."/>
        </authorList>
    </citation>
    <scope>NUCLEOTIDE SEQUENCE [LARGE SCALE GENOMIC DNA]</scope>
    <source>
        <strain evidence="2 3">KACC 21451</strain>
    </source>
</reference>
<comment type="caution">
    <text evidence="2">The sequence shown here is derived from an EMBL/GenBank/DDBJ whole genome shotgun (WGS) entry which is preliminary data.</text>
</comment>
<dbReference type="RefSeq" id="WP_167833553.1">
    <property type="nucleotide sequence ID" value="NZ_JAAVUM010000013.1"/>
</dbReference>
<organism evidence="2 3">
    <name type="scientific">Mesobacillus selenatarsenatis</name>
    <dbReference type="NCBI Taxonomy" id="388741"/>
    <lineage>
        <taxon>Bacteria</taxon>
        <taxon>Bacillati</taxon>
        <taxon>Bacillota</taxon>
        <taxon>Bacilli</taxon>
        <taxon>Bacillales</taxon>
        <taxon>Bacillaceae</taxon>
        <taxon>Mesobacillus</taxon>
    </lineage>
</organism>
<dbReference type="AlphaFoldDB" id="A0A846TJK3"/>
<accession>A0A846TJK3</accession>
<evidence type="ECO:0008006" key="4">
    <source>
        <dbReference type="Google" id="ProtNLM"/>
    </source>
</evidence>
<feature type="compositionally biased region" description="Basic and acidic residues" evidence="1">
    <location>
        <begin position="1"/>
        <end position="13"/>
    </location>
</feature>
<evidence type="ECO:0000313" key="2">
    <source>
        <dbReference type="EMBL" id="NKE07140.1"/>
    </source>
</evidence>